<accession>A0ABR1USS7</accession>
<keyword evidence="2" id="KW-1133">Transmembrane helix</keyword>
<protein>
    <submittedName>
        <fullName evidence="3">Uncharacterized protein</fullName>
    </submittedName>
</protein>
<feature type="region of interest" description="Disordered" evidence="1">
    <location>
        <begin position="1"/>
        <end position="22"/>
    </location>
</feature>
<dbReference type="RefSeq" id="XP_066715251.1">
    <property type="nucleotide sequence ID" value="XM_066859764.1"/>
</dbReference>
<organism evidence="3 4">
    <name type="scientific">Apiospora phragmitis</name>
    <dbReference type="NCBI Taxonomy" id="2905665"/>
    <lineage>
        <taxon>Eukaryota</taxon>
        <taxon>Fungi</taxon>
        <taxon>Dikarya</taxon>
        <taxon>Ascomycota</taxon>
        <taxon>Pezizomycotina</taxon>
        <taxon>Sordariomycetes</taxon>
        <taxon>Xylariomycetidae</taxon>
        <taxon>Amphisphaeriales</taxon>
        <taxon>Apiosporaceae</taxon>
        <taxon>Apiospora</taxon>
    </lineage>
</organism>
<gene>
    <name evidence="3" type="ORF">PG994_008355</name>
</gene>
<evidence type="ECO:0000313" key="4">
    <source>
        <dbReference type="Proteomes" id="UP001480595"/>
    </source>
</evidence>
<evidence type="ECO:0000256" key="2">
    <source>
        <dbReference type="SAM" id="Phobius"/>
    </source>
</evidence>
<evidence type="ECO:0000256" key="1">
    <source>
        <dbReference type="SAM" id="MobiDB-lite"/>
    </source>
</evidence>
<keyword evidence="4" id="KW-1185">Reference proteome</keyword>
<evidence type="ECO:0000313" key="3">
    <source>
        <dbReference type="EMBL" id="KAK8061989.1"/>
    </source>
</evidence>
<keyword evidence="2" id="KW-0472">Membrane</keyword>
<name>A0ABR1USS7_9PEZI</name>
<keyword evidence="2" id="KW-0812">Transmembrane</keyword>
<feature type="transmembrane region" description="Helical" evidence="2">
    <location>
        <begin position="203"/>
        <end position="221"/>
    </location>
</feature>
<dbReference type="Proteomes" id="UP001480595">
    <property type="component" value="Unassembled WGS sequence"/>
</dbReference>
<proteinExistence type="predicted"/>
<dbReference type="GeneID" id="92092827"/>
<feature type="transmembrane region" description="Helical" evidence="2">
    <location>
        <begin position="155"/>
        <end position="183"/>
    </location>
</feature>
<reference evidence="3 4" key="1">
    <citation type="submission" date="2023-01" db="EMBL/GenBank/DDBJ databases">
        <title>Analysis of 21 Apiospora genomes using comparative genomics revels a genus with tremendous synthesis potential of carbohydrate active enzymes and secondary metabolites.</title>
        <authorList>
            <person name="Sorensen T."/>
        </authorList>
    </citation>
    <scope>NUCLEOTIDE SEQUENCE [LARGE SCALE GENOMIC DNA]</scope>
    <source>
        <strain evidence="3 4">CBS 135458</strain>
    </source>
</reference>
<dbReference type="EMBL" id="JAQQWL010000008">
    <property type="protein sequence ID" value="KAK8061989.1"/>
    <property type="molecule type" value="Genomic_DNA"/>
</dbReference>
<sequence length="229" mass="23016">MDKESFKSQLPPPEPPLSTSGPGCGKLLGSATSSVDDCTVGDAGTVMVVVRCLVTVICSVEPDSACVTCVVEVSGVKVTSGRGVSSGVGCARAASDDVDEVWAVVVVVVVLGCCSEDSSAEADATITVEVEAAADEDTSGYGYGSCSYSLLDDEYVISSCCAAVVMVVVVVFEGVGAGFGFFFDDGDIADGGNSTGSGLCCPDGRGLLLLVFLVSLAALGLRTHRALPG</sequence>
<comment type="caution">
    <text evidence="3">The sequence shown here is derived from an EMBL/GenBank/DDBJ whole genome shotgun (WGS) entry which is preliminary data.</text>
</comment>